<evidence type="ECO:0000256" key="12">
    <source>
        <dbReference type="RuleBase" id="RU000679"/>
    </source>
</evidence>
<dbReference type="PANTHER" id="PTHR11690">
    <property type="entry name" value="AMILORIDE-SENSITIVE SODIUM CHANNEL-RELATED"/>
    <property type="match status" value="1"/>
</dbReference>
<comment type="similarity">
    <text evidence="2 12">Belongs to the amiloride-sensitive sodium channel (TC 1.A.6) family.</text>
</comment>
<dbReference type="EMBL" id="LR901204">
    <property type="protein sequence ID" value="CAD7248052.1"/>
    <property type="molecule type" value="Genomic_DNA"/>
</dbReference>
<dbReference type="PANTHER" id="PTHR11690:SF248">
    <property type="entry name" value="PICKPOCKET 17, ISOFORM A"/>
    <property type="match status" value="1"/>
</dbReference>
<comment type="subcellular location">
    <subcellularLocation>
        <location evidence="1">Membrane</location>
        <topology evidence="1">Multi-pass membrane protein</topology>
    </subcellularLocation>
</comment>
<reference evidence="13" key="1">
    <citation type="submission" date="2020-11" db="EMBL/GenBank/DDBJ databases">
        <authorList>
            <person name="Tran Van P."/>
        </authorList>
    </citation>
    <scope>NUCLEOTIDE SEQUENCE</scope>
</reference>
<accession>A0A7R9A7K9</accession>
<dbReference type="OrthoDB" id="6021021at2759"/>
<keyword evidence="3 12" id="KW-0813">Transport</keyword>
<evidence type="ECO:0000313" key="14">
    <source>
        <dbReference type="Proteomes" id="UP000677054"/>
    </source>
</evidence>
<keyword evidence="9" id="KW-0472">Membrane</keyword>
<dbReference type="GO" id="GO:0015280">
    <property type="term" value="F:ligand-gated sodium channel activity"/>
    <property type="evidence" value="ECO:0007669"/>
    <property type="project" value="TreeGrafter"/>
</dbReference>
<gene>
    <name evidence="13" type="ORF">DSTB1V02_LOCUS7875</name>
</gene>
<keyword evidence="6" id="KW-1133">Transmembrane helix</keyword>
<evidence type="ECO:0000256" key="6">
    <source>
        <dbReference type="ARBA" id="ARBA00022989"/>
    </source>
</evidence>
<sequence length="242" mass="27321">MIVVLIPQYGNCYMFNTAWNPKDPSGGKRVSSKTGDETGLSLELFVDQTDYIKSSVASSVGAIVTIHSPNEWPNPIEQGYIVQPNTRNVFALQAQCERLRTAAEIAKTCKCLDPGIQDNFLHDGVSYLRYHKCNISIGRIRSRNAENGYYWSHQSNLVALAVVKQGLDGALSSLRGTEEFNKVTEQFRKEVLKVEVFFRSLNIQVIQEQPKYDYHVPGFLGVPIPIYREVECNQNANDNITW</sequence>
<evidence type="ECO:0000256" key="11">
    <source>
        <dbReference type="ARBA" id="ARBA00023303"/>
    </source>
</evidence>
<keyword evidence="10 12" id="KW-0739">Sodium transport</keyword>
<dbReference type="Pfam" id="PF00858">
    <property type="entry name" value="ASC"/>
    <property type="match status" value="1"/>
</dbReference>
<keyword evidence="8 12" id="KW-0406">Ion transport</keyword>
<evidence type="ECO:0000256" key="5">
    <source>
        <dbReference type="ARBA" id="ARBA00022692"/>
    </source>
</evidence>
<keyword evidence="5 12" id="KW-0812">Transmembrane</keyword>
<organism evidence="13">
    <name type="scientific">Darwinula stevensoni</name>
    <dbReference type="NCBI Taxonomy" id="69355"/>
    <lineage>
        <taxon>Eukaryota</taxon>
        <taxon>Metazoa</taxon>
        <taxon>Ecdysozoa</taxon>
        <taxon>Arthropoda</taxon>
        <taxon>Crustacea</taxon>
        <taxon>Oligostraca</taxon>
        <taxon>Ostracoda</taxon>
        <taxon>Podocopa</taxon>
        <taxon>Podocopida</taxon>
        <taxon>Darwinulocopina</taxon>
        <taxon>Darwinuloidea</taxon>
        <taxon>Darwinulidae</taxon>
        <taxon>Darwinula</taxon>
    </lineage>
</organism>
<dbReference type="Gene3D" id="2.60.470.10">
    <property type="entry name" value="Acid-sensing ion channels like domains"/>
    <property type="match status" value="1"/>
</dbReference>
<dbReference type="AlphaFoldDB" id="A0A7R9A7K9"/>
<dbReference type="InterPro" id="IPR001873">
    <property type="entry name" value="ENaC"/>
</dbReference>
<evidence type="ECO:0000256" key="4">
    <source>
        <dbReference type="ARBA" id="ARBA00022461"/>
    </source>
</evidence>
<name>A0A7R9A7K9_9CRUS</name>
<dbReference type="GO" id="GO:0005886">
    <property type="term" value="C:plasma membrane"/>
    <property type="evidence" value="ECO:0007669"/>
    <property type="project" value="TreeGrafter"/>
</dbReference>
<evidence type="ECO:0000313" key="13">
    <source>
        <dbReference type="EMBL" id="CAD7248052.1"/>
    </source>
</evidence>
<evidence type="ECO:0000256" key="9">
    <source>
        <dbReference type="ARBA" id="ARBA00023136"/>
    </source>
</evidence>
<keyword evidence="4 12" id="KW-0894">Sodium channel</keyword>
<proteinExistence type="inferred from homology"/>
<dbReference type="PRINTS" id="PR01078">
    <property type="entry name" value="AMINACHANNEL"/>
</dbReference>
<evidence type="ECO:0000256" key="10">
    <source>
        <dbReference type="ARBA" id="ARBA00023201"/>
    </source>
</evidence>
<evidence type="ECO:0000256" key="8">
    <source>
        <dbReference type="ARBA" id="ARBA00023065"/>
    </source>
</evidence>
<keyword evidence="14" id="KW-1185">Reference proteome</keyword>
<evidence type="ECO:0000256" key="7">
    <source>
        <dbReference type="ARBA" id="ARBA00023053"/>
    </source>
</evidence>
<dbReference type="Proteomes" id="UP000677054">
    <property type="component" value="Unassembled WGS sequence"/>
</dbReference>
<evidence type="ECO:0000256" key="1">
    <source>
        <dbReference type="ARBA" id="ARBA00004141"/>
    </source>
</evidence>
<keyword evidence="11 12" id="KW-0407">Ion channel</keyword>
<evidence type="ECO:0000256" key="2">
    <source>
        <dbReference type="ARBA" id="ARBA00007193"/>
    </source>
</evidence>
<protein>
    <submittedName>
        <fullName evidence="13">Uncharacterized protein</fullName>
    </submittedName>
</protein>
<dbReference type="EMBL" id="CAJPEV010001687">
    <property type="protein sequence ID" value="CAG0893870.1"/>
    <property type="molecule type" value="Genomic_DNA"/>
</dbReference>
<evidence type="ECO:0000256" key="3">
    <source>
        <dbReference type="ARBA" id="ARBA00022448"/>
    </source>
</evidence>
<keyword evidence="7" id="KW-0915">Sodium</keyword>